<sequence>MGGKMDLVEWSRSFDVEFRQYIAPFWLNRVMDFENHTFAGEVDPTGNPLRQAPKGGILTARILWTFSHAWMLFHEDIYRKAADEAFRFLINYFWDPKYGGTYWLVDWQGLPLDTKKHLYSNAFSMYALVEYHRATGNPDALEKAKEIFRLVEQFAHDVEHLGWLESFERDWSPLADSRLAEGEHNAPKSMNTHLHWMEAMTNLLRVWRDPLLEERISDFIMDSSVQEMCSMSRQLFDFTTPLLLEDERLRVIMRGLSGKRVALNIEGEYYSVVTLSDMRFEVALERDDSIPSISVASRSDYRDALLKKVDPMRLILERKIRVKGLVTLARWAWPHRKVIRDRSLYQKYLGYQPEIEGKVADILTSLGY</sequence>
<dbReference type="GO" id="GO:0005975">
    <property type="term" value="P:carbohydrate metabolic process"/>
    <property type="evidence" value="ECO:0007669"/>
    <property type="project" value="InterPro"/>
</dbReference>
<dbReference type="PANTHER" id="PTHR15108">
    <property type="entry name" value="N-ACYLGLUCOSAMINE-2-EPIMERASE"/>
    <property type="match status" value="1"/>
</dbReference>
<dbReference type="GO" id="GO:0016853">
    <property type="term" value="F:isomerase activity"/>
    <property type="evidence" value="ECO:0007669"/>
    <property type="project" value="UniProtKB-KW"/>
</dbReference>
<dbReference type="Pfam" id="PF07221">
    <property type="entry name" value="GlcNAc_2-epim"/>
    <property type="match status" value="1"/>
</dbReference>
<keyword evidence="2" id="KW-0413">Isomerase</keyword>
<dbReference type="InterPro" id="IPR008928">
    <property type="entry name" value="6-hairpin_glycosidase_sf"/>
</dbReference>
<evidence type="ECO:0000256" key="1">
    <source>
        <dbReference type="ARBA" id="ARBA00008558"/>
    </source>
</evidence>
<protein>
    <submittedName>
        <fullName evidence="3">Uncharacterized protein</fullName>
    </submittedName>
</protein>
<proteinExistence type="inferred from homology"/>
<evidence type="ECO:0000313" key="3">
    <source>
        <dbReference type="EMBL" id="HGS22293.1"/>
    </source>
</evidence>
<dbReference type="Gene3D" id="1.50.10.10">
    <property type="match status" value="1"/>
</dbReference>
<accession>A0A7C4KIU2</accession>
<comment type="caution">
    <text evidence="3">The sequence shown here is derived from an EMBL/GenBank/DDBJ whole genome shotgun (WGS) entry which is preliminary data.</text>
</comment>
<organism evidence="3">
    <name type="scientific">Anaerolinea thermolimosa</name>
    <dbReference type="NCBI Taxonomy" id="229919"/>
    <lineage>
        <taxon>Bacteria</taxon>
        <taxon>Bacillati</taxon>
        <taxon>Chloroflexota</taxon>
        <taxon>Anaerolineae</taxon>
        <taxon>Anaerolineales</taxon>
        <taxon>Anaerolineaceae</taxon>
        <taxon>Anaerolinea</taxon>
    </lineage>
</organism>
<dbReference type="AlphaFoldDB" id="A0A7C4KIU2"/>
<name>A0A7C4KIU2_9CHLR</name>
<dbReference type="InterPro" id="IPR010819">
    <property type="entry name" value="AGE/CE"/>
</dbReference>
<gene>
    <name evidence="3" type="ORF">ENT37_10540</name>
</gene>
<comment type="similarity">
    <text evidence="1">Belongs to the N-acylglucosamine 2-epimerase family.</text>
</comment>
<dbReference type="SUPFAM" id="SSF48208">
    <property type="entry name" value="Six-hairpin glycosidases"/>
    <property type="match status" value="1"/>
</dbReference>
<dbReference type="InterPro" id="IPR012341">
    <property type="entry name" value="6hp_glycosidase-like_sf"/>
</dbReference>
<dbReference type="EMBL" id="DSYK01000521">
    <property type="protein sequence ID" value="HGS22293.1"/>
    <property type="molecule type" value="Genomic_DNA"/>
</dbReference>
<reference evidence="3" key="1">
    <citation type="journal article" date="2020" name="mSystems">
        <title>Genome- and Community-Level Interaction Insights into Carbon Utilization and Element Cycling Functions of Hydrothermarchaeota in Hydrothermal Sediment.</title>
        <authorList>
            <person name="Zhou Z."/>
            <person name="Liu Y."/>
            <person name="Xu W."/>
            <person name="Pan J."/>
            <person name="Luo Z.H."/>
            <person name="Li M."/>
        </authorList>
    </citation>
    <scope>NUCLEOTIDE SEQUENCE [LARGE SCALE GENOMIC DNA]</scope>
    <source>
        <strain evidence="3">SpSt-573</strain>
    </source>
</reference>
<evidence type="ECO:0000256" key="2">
    <source>
        <dbReference type="ARBA" id="ARBA00023235"/>
    </source>
</evidence>